<evidence type="ECO:0000313" key="4">
    <source>
        <dbReference type="Proteomes" id="UP000636458"/>
    </source>
</evidence>
<feature type="transmembrane region" description="Helical" evidence="1">
    <location>
        <begin position="401"/>
        <end position="419"/>
    </location>
</feature>
<feature type="transmembrane region" description="Helical" evidence="1">
    <location>
        <begin position="252"/>
        <end position="270"/>
    </location>
</feature>
<organism evidence="3 4">
    <name type="scientific">Lacisediminihabitans changchengi</name>
    <dbReference type="NCBI Taxonomy" id="2787634"/>
    <lineage>
        <taxon>Bacteria</taxon>
        <taxon>Bacillati</taxon>
        <taxon>Actinomycetota</taxon>
        <taxon>Actinomycetes</taxon>
        <taxon>Micrococcales</taxon>
        <taxon>Microbacteriaceae</taxon>
        <taxon>Lacisediminihabitans</taxon>
    </lineage>
</organism>
<dbReference type="RefSeq" id="WP_200554797.1">
    <property type="nucleotide sequence ID" value="NZ_JAEPES010000001.1"/>
</dbReference>
<comment type="caution">
    <text evidence="3">The sequence shown here is derived from an EMBL/GenBank/DDBJ whole genome shotgun (WGS) entry which is preliminary data.</text>
</comment>
<dbReference type="AlphaFoldDB" id="A0A934SU09"/>
<feature type="transmembrane region" description="Helical" evidence="1">
    <location>
        <begin position="122"/>
        <end position="141"/>
    </location>
</feature>
<evidence type="ECO:0000313" key="3">
    <source>
        <dbReference type="EMBL" id="MBK4348905.1"/>
    </source>
</evidence>
<sequence>MALLVIVGFSATLTNVDKNGPTFSPYDEWVYYDYITKVPTEGFVRQGETIGEAGLEAMACNGDTFGPRGEPCTGPTGTYDTPSVYPQQGLTTADLYTPAYFAPTWAVAKVIQFVTGVSLLTAARAVGSLWLVAGLIMLYLLCREFKLSKRLTLGLGLGVIGLVSTHYAFSYISTDAPSLVAGATVAFLGARFVKSGRFGGWLVAASVIGTLLKVTNIFAVGLVVIMLVIYAIVRRRAPVNDSIPRSRTMIKWALIAAVSSAVAQGIWLLIRRATRVGDGPDQGLSGNVTPHGLAANVFVFFFPRDGISGVSPIPTLLTAPFIVLVMVGIFGWFISTRGWTLNRAWAIATAVAFTVFAPLLALSMQVVLGTGAPVSPRYGQPLAPMSVVAVGMLVRNNLSEWLILAYGAGLSVLALFCQIG</sequence>
<feature type="transmembrane region" description="Helical" evidence="1">
    <location>
        <begin position="201"/>
        <end position="232"/>
    </location>
</feature>
<reference evidence="3" key="1">
    <citation type="submission" date="2021-01" db="EMBL/GenBank/DDBJ databases">
        <title>Lacisediminihabitans sp. nov. strain G11-30, isolated from Antarctic Soil.</title>
        <authorList>
            <person name="Li J."/>
        </authorList>
    </citation>
    <scope>NUCLEOTIDE SEQUENCE</scope>
    <source>
        <strain evidence="3">G11-30</strain>
    </source>
</reference>
<dbReference type="EMBL" id="JAEPES010000005">
    <property type="protein sequence ID" value="MBK4348905.1"/>
    <property type="molecule type" value="Genomic_DNA"/>
</dbReference>
<keyword evidence="1" id="KW-1133">Transmembrane helix</keyword>
<keyword evidence="4" id="KW-1185">Reference proteome</keyword>
<evidence type="ECO:0000313" key="2">
    <source>
        <dbReference type="EMBL" id="MBK4346467.1"/>
    </source>
</evidence>
<protein>
    <submittedName>
        <fullName evidence="3">Uncharacterized protein</fullName>
    </submittedName>
</protein>
<proteinExistence type="predicted"/>
<name>A0A934SU09_9MICO</name>
<feature type="transmembrane region" description="Helical" evidence="1">
    <location>
        <begin position="153"/>
        <end position="172"/>
    </location>
</feature>
<keyword evidence="1" id="KW-0812">Transmembrane</keyword>
<evidence type="ECO:0000256" key="1">
    <source>
        <dbReference type="SAM" id="Phobius"/>
    </source>
</evidence>
<feature type="transmembrane region" description="Helical" evidence="1">
    <location>
        <begin position="313"/>
        <end position="333"/>
    </location>
</feature>
<accession>A0A934SU09</accession>
<dbReference type="EMBL" id="JAEPES010000001">
    <property type="protein sequence ID" value="MBK4346467.1"/>
    <property type="molecule type" value="Genomic_DNA"/>
</dbReference>
<feature type="transmembrane region" description="Helical" evidence="1">
    <location>
        <begin position="345"/>
        <end position="368"/>
    </location>
</feature>
<keyword evidence="1" id="KW-0472">Membrane</keyword>
<dbReference type="Proteomes" id="UP000636458">
    <property type="component" value="Unassembled WGS sequence"/>
</dbReference>
<gene>
    <name evidence="2" type="ORF">IV501_02360</name>
    <name evidence="3" type="ORF">IV501_14795</name>
</gene>